<dbReference type="GeneID" id="117667956"/>
<evidence type="ECO:0000256" key="4">
    <source>
        <dbReference type="ARBA" id="ARBA00022734"/>
    </source>
</evidence>
<dbReference type="GO" id="GO:0005886">
    <property type="term" value="C:plasma membrane"/>
    <property type="evidence" value="ECO:0007669"/>
    <property type="project" value="UniProtKB-SubCell"/>
</dbReference>
<sequence length="208" mass="23489">MIGPKKELRTTDIEDDSGIYDPFTPERTTDAKRARNDGKCKALILKWIFNTKCIIASYILNVISVIFIIVLAVKPYEEKPCPICAPCVRFACPESWIINDGKYFYVSKEAANWSTSWNICSSFNASLAVIATQKELDFCASMLHSDYWFGLSGKDQVWKWPNGTEFTNQFPVKGEGFCAYVNGKGADSTMCSVEKLFLCSYPEDCRKT</sequence>
<dbReference type="PROSITE" id="PS50041">
    <property type="entry name" value="C_TYPE_LECTIN_2"/>
    <property type="match status" value="1"/>
</dbReference>
<keyword evidence="7" id="KW-1185">Reference proteome</keyword>
<accession>A0A6P9BZX8</accession>
<feature type="transmembrane region" description="Helical" evidence="5">
    <location>
        <begin position="53"/>
        <end position="73"/>
    </location>
</feature>
<dbReference type="RefSeq" id="XP_034277473.1">
    <property type="nucleotide sequence ID" value="XM_034421582.1"/>
</dbReference>
<dbReference type="InterPro" id="IPR016186">
    <property type="entry name" value="C-type_lectin-like/link_sf"/>
</dbReference>
<dbReference type="RefSeq" id="XP_060546993.1">
    <property type="nucleotide sequence ID" value="XM_060691010.1"/>
</dbReference>
<evidence type="ECO:0000313" key="8">
    <source>
        <dbReference type="RefSeq" id="XP_034277472.1"/>
    </source>
</evidence>
<dbReference type="GO" id="GO:0030246">
    <property type="term" value="F:carbohydrate binding"/>
    <property type="evidence" value="ECO:0007669"/>
    <property type="project" value="UniProtKB-KW"/>
</dbReference>
<dbReference type="CDD" id="cd03593">
    <property type="entry name" value="CLECT_NK_receptors_like"/>
    <property type="match status" value="1"/>
</dbReference>
<dbReference type="Pfam" id="PF00059">
    <property type="entry name" value="Lectin_C"/>
    <property type="match status" value="1"/>
</dbReference>
<dbReference type="PANTHER" id="PTHR45710">
    <property type="entry name" value="C-TYPE LECTIN DOMAIN-CONTAINING PROTEIN 180"/>
    <property type="match status" value="1"/>
</dbReference>
<dbReference type="KEGG" id="pgut:117667956"/>
<name>A0A6P9BZX8_PANGU</name>
<protein>
    <submittedName>
        <fullName evidence="8 9">C-type lectin domain family 2 member D-like</fullName>
    </submittedName>
</protein>
<dbReference type="PANTHER" id="PTHR45710:SF35">
    <property type="entry name" value="C-TYPE LECTIN DOMAIN FAMILY 2 MEMBER D"/>
    <property type="match status" value="1"/>
</dbReference>
<dbReference type="AlphaFoldDB" id="A0A6P9BZX8"/>
<organism evidence="7 9">
    <name type="scientific">Pantherophis guttatus</name>
    <name type="common">Corn snake</name>
    <name type="synonym">Elaphe guttata</name>
    <dbReference type="NCBI Taxonomy" id="94885"/>
    <lineage>
        <taxon>Eukaryota</taxon>
        <taxon>Metazoa</taxon>
        <taxon>Chordata</taxon>
        <taxon>Craniata</taxon>
        <taxon>Vertebrata</taxon>
        <taxon>Euteleostomi</taxon>
        <taxon>Lepidosauria</taxon>
        <taxon>Squamata</taxon>
        <taxon>Bifurcata</taxon>
        <taxon>Unidentata</taxon>
        <taxon>Episquamata</taxon>
        <taxon>Toxicofera</taxon>
        <taxon>Serpentes</taxon>
        <taxon>Colubroidea</taxon>
        <taxon>Colubridae</taxon>
        <taxon>Colubrinae</taxon>
        <taxon>Pantherophis</taxon>
    </lineage>
</organism>
<dbReference type="InterPro" id="IPR033992">
    <property type="entry name" value="NKR-like_CTLD"/>
</dbReference>
<keyword evidence="5" id="KW-1133">Transmembrane helix</keyword>
<dbReference type="InterPro" id="IPR001304">
    <property type="entry name" value="C-type_lectin-like"/>
</dbReference>
<evidence type="ECO:0000259" key="6">
    <source>
        <dbReference type="PROSITE" id="PS50041"/>
    </source>
</evidence>
<dbReference type="SMART" id="SM00034">
    <property type="entry name" value="CLECT"/>
    <property type="match status" value="1"/>
</dbReference>
<dbReference type="SUPFAM" id="SSF56436">
    <property type="entry name" value="C-type lectin-like"/>
    <property type="match status" value="1"/>
</dbReference>
<dbReference type="OMA" id="ASWHTSK"/>
<dbReference type="Proteomes" id="UP001652622">
    <property type="component" value="Unplaced"/>
</dbReference>
<evidence type="ECO:0000313" key="9">
    <source>
        <dbReference type="RefSeq" id="XP_034277473.1"/>
    </source>
</evidence>
<dbReference type="Gene3D" id="3.10.100.10">
    <property type="entry name" value="Mannose-Binding Protein A, subunit A"/>
    <property type="match status" value="1"/>
</dbReference>
<evidence type="ECO:0000313" key="10">
    <source>
        <dbReference type="RefSeq" id="XP_034277474.1"/>
    </source>
</evidence>
<dbReference type="OrthoDB" id="9049330at2759"/>
<keyword evidence="3" id="KW-0964">Secreted</keyword>
<evidence type="ECO:0000256" key="2">
    <source>
        <dbReference type="ARBA" id="ARBA00004613"/>
    </source>
</evidence>
<dbReference type="InterPro" id="IPR050828">
    <property type="entry name" value="C-type_lectin/matrix_domain"/>
</dbReference>
<keyword evidence="5" id="KW-0812">Transmembrane</keyword>
<gene>
    <name evidence="8 9 10 11" type="primary">LOC117667956</name>
</gene>
<reference evidence="8 9" key="1">
    <citation type="submission" date="2025-04" db="UniProtKB">
        <authorList>
            <consortium name="RefSeq"/>
        </authorList>
    </citation>
    <scope>IDENTIFICATION</scope>
    <source>
        <tissue evidence="8 9">Blood</tissue>
    </source>
</reference>
<evidence type="ECO:0000313" key="7">
    <source>
        <dbReference type="Proteomes" id="UP001652622"/>
    </source>
</evidence>
<keyword evidence="5" id="KW-0472">Membrane</keyword>
<evidence type="ECO:0000256" key="3">
    <source>
        <dbReference type="ARBA" id="ARBA00022525"/>
    </source>
</evidence>
<dbReference type="GO" id="GO:0005576">
    <property type="term" value="C:extracellular region"/>
    <property type="evidence" value="ECO:0007669"/>
    <property type="project" value="UniProtKB-SubCell"/>
</dbReference>
<evidence type="ECO:0000256" key="1">
    <source>
        <dbReference type="ARBA" id="ARBA00004401"/>
    </source>
</evidence>
<dbReference type="InterPro" id="IPR016187">
    <property type="entry name" value="CTDL_fold"/>
</dbReference>
<proteinExistence type="predicted"/>
<dbReference type="RefSeq" id="XP_034277474.1">
    <property type="nucleotide sequence ID" value="XM_034421583.1"/>
</dbReference>
<dbReference type="RefSeq" id="XP_034277472.1">
    <property type="nucleotide sequence ID" value="XM_034421581.1"/>
</dbReference>
<feature type="domain" description="C-type lectin" evidence="6">
    <location>
        <begin position="99"/>
        <end position="200"/>
    </location>
</feature>
<evidence type="ECO:0000313" key="11">
    <source>
        <dbReference type="RefSeq" id="XP_060546993.1"/>
    </source>
</evidence>
<comment type="subcellular location">
    <subcellularLocation>
        <location evidence="1">Cell membrane</location>
        <topology evidence="1">Single-pass type II membrane protein</topology>
    </subcellularLocation>
    <subcellularLocation>
        <location evidence="2">Secreted</location>
    </subcellularLocation>
</comment>
<keyword evidence="4" id="KW-0430">Lectin</keyword>
<evidence type="ECO:0000256" key="5">
    <source>
        <dbReference type="SAM" id="Phobius"/>
    </source>
</evidence>